<reference evidence="1" key="1">
    <citation type="submission" date="2019-07" db="EMBL/GenBank/DDBJ databases">
        <title>Whole genome shotgun sequence of Lactobacillus kefiri NBRC 15888.</title>
        <authorList>
            <person name="Hosoyama A."/>
            <person name="Uohara A."/>
            <person name="Ohji S."/>
            <person name="Ichikawa N."/>
        </authorList>
    </citation>
    <scope>NUCLEOTIDE SEQUENCE [LARGE SCALE GENOMIC DNA]</scope>
    <source>
        <strain evidence="1">NBRC 15888</strain>
    </source>
</reference>
<dbReference type="EMBL" id="BJVK01000060">
    <property type="protein sequence ID" value="GEL29432.1"/>
    <property type="molecule type" value="Genomic_DNA"/>
</dbReference>
<organism evidence="1 2">
    <name type="scientific">Lentilactobacillus kefiri</name>
    <name type="common">Lactobacillus kefiri</name>
    <dbReference type="NCBI Taxonomy" id="33962"/>
    <lineage>
        <taxon>Bacteria</taxon>
        <taxon>Bacillati</taxon>
        <taxon>Bacillota</taxon>
        <taxon>Bacilli</taxon>
        <taxon>Lactobacillales</taxon>
        <taxon>Lactobacillaceae</taxon>
        <taxon>Lentilactobacillus</taxon>
    </lineage>
</organism>
<evidence type="ECO:0000313" key="2">
    <source>
        <dbReference type="Proteomes" id="UP000321893"/>
    </source>
</evidence>
<keyword evidence="2" id="KW-1185">Reference proteome</keyword>
<gene>
    <name evidence="1" type="ORF">LKE01_22520</name>
</gene>
<evidence type="ECO:0000313" key="1">
    <source>
        <dbReference type="EMBL" id="GEL29432.1"/>
    </source>
</evidence>
<dbReference type="OrthoDB" id="6396118at2"/>
<protein>
    <submittedName>
        <fullName evidence="1">Uncharacterized protein</fullName>
    </submittedName>
</protein>
<dbReference type="AlphaFoldDB" id="A0A511DX61"/>
<comment type="caution">
    <text evidence="1">The sequence shown here is derived from an EMBL/GenBank/DDBJ whole genome shotgun (WGS) entry which is preliminary data.</text>
</comment>
<dbReference type="Proteomes" id="UP000321893">
    <property type="component" value="Unassembled WGS sequence"/>
</dbReference>
<accession>A0A511DX61</accession>
<sequence length="356" mass="41106">MVTQIFQKYHSKENVVTANTVFFLQRVKSISPEIYYQFIDNLFSEETTENGLQESMFLQDGQNKKGGRSIPDAVILQPSYKIVIETKLYGEFRLEQLKGHLNDFSNEDNKLLLSIDENDMDEKFKSNFQHILNNFNNLSHLGNKISFKHITFRSLIRTISSFSDERDYELNNLINDFHNYCVEDNLINNPKSLMRVPPVGASFNENLQFKLYYNNKLHFKNVAYIGLYTDKSVKAVGKVLKIAIVGYDDNGLNILKVRDPLRPETKVGLNENEKSRIIGAIRSNEKQKRGWNLHTPQAYYLVDKFVKTNFNKISKGGLLGFKYFDLSDYGLVNNSGKCLFKNVDELAAKLSNKTWS</sequence>
<proteinExistence type="predicted"/>
<dbReference type="RefSeq" id="WP_057962201.1">
    <property type="nucleotide sequence ID" value="NZ_BJVK01000060.1"/>
</dbReference>
<name>A0A511DX61_LENKE</name>